<evidence type="ECO:0000313" key="5">
    <source>
        <dbReference type="Proteomes" id="UP001211987"/>
    </source>
</evidence>
<evidence type="ECO:0000256" key="1">
    <source>
        <dbReference type="ARBA" id="ARBA00022676"/>
    </source>
</evidence>
<dbReference type="GO" id="GO:0016757">
    <property type="term" value="F:glycosyltransferase activity"/>
    <property type="evidence" value="ECO:0007669"/>
    <property type="project" value="UniProtKB-KW"/>
</dbReference>
<sequence>MNIVYTVDDKFVPQLATGIYSVCKNNETEDITFYVISKGISESNKKNLVDWVASLKQKIDIIELDDISNYIDFEFDTSSWNDIVLARLFFDKLLPDSVDKILYLDGDTMVRGSLVELWNTDMKEYVLAAAIEPTANKVRKEAIHLNINEPYYNAGVLLINMRNWKEVYAGKKVLDFYKKHNGKLFANDQCAINGSLKDYILQISISYNFCNTYRFYPYKTLVKITSPTPFIGKDEFEKIKSNPSIIHFLGEERPWRLGNKHPYTKEYLNYWNSTPWKNSLLEDGWQTYFKAFNLFNSITKPFPLIRYKIIDTLIPYMIKHRKKS</sequence>
<comment type="caution">
    <text evidence="4">The sequence shown here is derived from an EMBL/GenBank/DDBJ whole genome shotgun (WGS) entry which is preliminary data.</text>
</comment>
<evidence type="ECO:0000256" key="2">
    <source>
        <dbReference type="ARBA" id="ARBA00022679"/>
    </source>
</evidence>
<dbReference type="InterPro" id="IPR050748">
    <property type="entry name" value="Glycosyltrans_8_dom-fam"/>
</dbReference>
<dbReference type="Proteomes" id="UP001211987">
    <property type="component" value="Unassembled WGS sequence"/>
</dbReference>
<gene>
    <name evidence="4" type="ORF">PM738_18310</name>
</gene>
<dbReference type="CDD" id="cd04194">
    <property type="entry name" value="GT8_A4GalT_like"/>
    <property type="match status" value="1"/>
</dbReference>
<dbReference type="AlphaFoldDB" id="A0AB35IQ23"/>
<keyword evidence="3" id="KW-0479">Metal-binding</keyword>
<dbReference type="Pfam" id="PF01501">
    <property type="entry name" value="Glyco_transf_8"/>
    <property type="match status" value="1"/>
</dbReference>
<proteinExistence type="predicted"/>
<protein>
    <submittedName>
        <fullName evidence="4">Glycosyltransferase family 8 protein</fullName>
    </submittedName>
</protein>
<keyword evidence="2" id="KW-0808">Transferase</keyword>
<dbReference type="PANTHER" id="PTHR13778">
    <property type="entry name" value="GLYCOSYLTRANSFERASE 8 DOMAIN-CONTAINING PROTEIN"/>
    <property type="match status" value="1"/>
</dbReference>
<organism evidence="4 5">
    <name type="scientific">Thomasclavelia ramosa</name>
    <dbReference type="NCBI Taxonomy" id="1547"/>
    <lineage>
        <taxon>Bacteria</taxon>
        <taxon>Bacillati</taxon>
        <taxon>Bacillota</taxon>
        <taxon>Erysipelotrichia</taxon>
        <taxon>Erysipelotrichales</taxon>
        <taxon>Coprobacillaceae</taxon>
        <taxon>Thomasclavelia</taxon>
    </lineage>
</organism>
<dbReference type="PANTHER" id="PTHR13778:SF47">
    <property type="entry name" value="LIPOPOLYSACCHARIDE 1,3-GALACTOSYLTRANSFERASE"/>
    <property type="match status" value="1"/>
</dbReference>
<dbReference type="InterPro" id="IPR002495">
    <property type="entry name" value="Glyco_trans_8"/>
</dbReference>
<reference evidence="4" key="1">
    <citation type="submission" date="2023-01" db="EMBL/GenBank/DDBJ databases">
        <title>Human gut microbiome strain richness.</title>
        <authorList>
            <person name="Chen-Liaw A."/>
        </authorList>
    </citation>
    <scope>NUCLEOTIDE SEQUENCE</scope>
    <source>
        <strain evidence="4">1001217st2_G6_1001217B_191108</strain>
    </source>
</reference>
<accession>A0AB35IQ23</accession>
<evidence type="ECO:0000256" key="3">
    <source>
        <dbReference type="ARBA" id="ARBA00022723"/>
    </source>
</evidence>
<dbReference type="RefSeq" id="WP_217294629.1">
    <property type="nucleotide sequence ID" value="NZ_JAHOLO010000027.1"/>
</dbReference>
<name>A0AB35IQ23_9FIRM</name>
<dbReference type="GO" id="GO:0046872">
    <property type="term" value="F:metal ion binding"/>
    <property type="evidence" value="ECO:0007669"/>
    <property type="project" value="UniProtKB-KW"/>
</dbReference>
<evidence type="ECO:0000313" key="4">
    <source>
        <dbReference type="EMBL" id="MDB7085755.1"/>
    </source>
</evidence>
<keyword evidence="1" id="KW-0328">Glycosyltransferase</keyword>
<dbReference type="EMBL" id="JAQLKE010000052">
    <property type="protein sequence ID" value="MDB7085755.1"/>
    <property type="molecule type" value="Genomic_DNA"/>
</dbReference>